<evidence type="ECO:0000256" key="4">
    <source>
        <dbReference type="ARBA" id="ARBA00022692"/>
    </source>
</evidence>
<feature type="transmembrane region" description="Helical" evidence="8">
    <location>
        <begin position="142"/>
        <end position="160"/>
    </location>
</feature>
<evidence type="ECO:0000256" key="1">
    <source>
        <dbReference type="ARBA" id="ARBA00022475"/>
    </source>
</evidence>
<evidence type="ECO:0000256" key="8">
    <source>
        <dbReference type="SAM" id="Phobius"/>
    </source>
</evidence>
<keyword evidence="5" id="KW-0378">Hydrolase</keyword>
<protein>
    <submittedName>
        <fullName evidence="9">Accessory gene regulator B</fullName>
    </submittedName>
</protein>
<feature type="transmembrane region" description="Helical" evidence="8">
    <location>
        <begin position="166"/>
        <end position="185"/>
    </location>
</feature>
<dbReference type="EMBL" id="FOYZ01000008">
    <property type="protein sequence ID" value="SFR87911.1"/>
    <property type="molecule type" value="Genomic_DNA"/>
</dbReference>
<evidence type="ECO:0000256" key="6">
    <source>
        <dbReference type="ARBA" id="ARBA00022989"/>
    </source>
</evidence>
<name>A0A1I6K9K3_9FIRM</name>
<dbReference type="Pfam" id="PF04647">
    <property type="entry name" value="AgrB"/>
    <property type="match status" value="1"/>
</dbReference>
<dbReference type="OrthoDB" id="9815055at2"/>
<evidence type="ECO:0000256" key="3">
    <source>
        <dbReference type="ARBA" id="ARBA00022670"/>
    </source>
</evidence>
<keyword evidence="1" id="KW-1003">Cell membrane</keyword>
<keyword evidence="2" id="KW-0673">Quorum sensing</keyword>
<dbReference type="GO" id="GO:0006508">
    <property type="term" value="P:proteolysis"/>
    <property type="evidence" value="ECO:0007669"/>
    <property type="project" value="UniProtKB-KW"/>
</dbReference>
<evidence type="ECO:0000256" key="7">
    <source>
        <dbReference type="ARBA" id="ARBA00023136"/>
    </source>
</evidence>
<keyword evidence="4 8" id="KW-0812">Transmembrane</keyword>
<evidence type="ECO:0000256" key="5">
    <source>
        <dbReference type="ARBA" id="ARBA00022801"/>
    </source>
</evidence>
<sequence>MLKKISEKIADIIIDNGHNKEDREIYVYGIQIILSTMFTLSIVYIIAFATKHVLQMSCYFACFIPFRRCAGGYHAKKFWGCCIVTVFSSVAGIFLGEYLYYSKSELLAPCFLISLLVIWIYAPVSNQNRQLKVFEIPKYKKLTKQIGIFYSLIIVLLYSFNLGYWSSFMVMAIMVTAAALIVGNMERRKMNEKSN</sequence>
<evidence type="ECO:0000313" key="9">
    <source>
        <dbReference type="EMBL" id="SFR87911.1"/>
    </source>
</evidence>
<reference evidence="9 10" key="1">
    <citation type="submission" date="2016-10" db="EMBL/GenBank/DDBJ databases">
        <authorList>
            <person name="de Groot N.N."/>
        </authorList>
    </citation>
    <scope>NUCLEOTIDE SEQUENCE [LARGE SCALE GENOMIC DNA]</scope>
    <source>
        <strain evidence="9 10">743A</strain>
    </source>
</reference>
<proteinExistence type="predicted"/>
<organism evidence="9 10">
    <name type="scientific">Anaeromicropila populeti</name>
    <dbReference type="NCBI Taxonomy" id="37658"/>
    <lineage>
        <taxon>Bacteria</taxon>
        <taxon>Bacillati</taxon>
        <taxon>Bacillota</taxon>
        <taxon>Clostridia</taxon>
        <taxon>Lachnospirales</taxon>
        <taxon>Lachnospiraceae</taxon>
        <taxon>Anaeromicropila</taxon>
    </lineage>
</organism>
<keyword evidence="3" id="KW-0645">Protease</keyword>
<dbReference type="AlphaFoldDB" id="A0A1I6K9K3"/>
<dbReference type="GO" id="GO:0016020">
    <property type="term" value="C:membrane"/>
    <property type="evidence" value="ECO:0007669"/>
    <property type="project" value="InterPro"/>
</dbReference>
<gene>
    <name evidence="9" type="ORF">SAMN05661086_02303</name>
</gene>
<dbReference type="Proteomes" id="UP000199659">
    <property type="component" value="Unassembled WGS sequence"/>
</dbReference>
<evidence type="ECO:0000256" key="2">
    <source>
        <dbReference type="ARBA" id="ARBA00022654"/>
    </source>
</evidence>
<dbReference type="GO" id="GO:0009372">
    <property type="term" value="P:quorum sensing"/>
    <property type="evidence" value="ECO:0007669"/>
    <property type="project" value="UniProtKB-KW"/>
</dbReference>
<dbReference type="SMART" id="SM00793">
    <property type="entry name" value="AgrB"/>
    <property type="match status" value="1"/>
</dbReference>
<accession>A0A1I6K9K3</accession>
<feature type="transmembrane region" description="Helical" evidence="8">
    <location>
        <begin position="25"/>
        <end position="47"/>
    </location>
</feature>
<dbReference type="RefSeq" id="WP_092560890.1">
    <property type="nucleotide sequence ID" value="NZ_FOYZ01000008.1"/>
</dbReference>
<feature type="transmembrane region" description="Helical" evidence="8">
    <location>
        <begin position="78"/>
        <end position="100"/>
    </location>
</feature>
<keyword evidence="10" id="KW-1185">Reference proteome</keyword>
<dbReference type="STRING" id="37658.SAMN05661086_02303"/>
<dbReference type="InterPro" id="IPR006741">
    <property type="entry name" value="AgrB"/>
</dbReference>
<feature type="transmembrane region" description="Helical" evidence="8">
    <location>
        <begin position="106"/>
        <end position="122"/>
    </location>
</feature>
<evidence type="ECO:0000313" key="10">
    <source>
        <dbReference type="Proteomes" id="UP000199659"/>
    </source>
</evidence>
<dbReference type="GO" id="GO:0008233">
    <property type="term" value="F:peptidase activity"/>
    <property type="evidence" value="ECO:0007669"/>
    <property type="project" value="UniProtKB-KW"/>
</dbReference>
<keyword evidence="7 8" id="KW-0472">Membrane</keyword>
<keyword evidence="6 8" id="KW-1133">Transmembrane helix</keyword>